<dbReference type="GO" id="GO:0004177">
    <property type="term" value="F:aminopeptidase activity"/>
    <property type="evidence" value="ECO:0007669"/>
    <property type="project" value="UniProtKB-KW"/>
</dbReference>
<dbReference type="SUPFAM" id="SSF53474">
    <property type="entry name" value="alpha/beta-Hydrolases"/>
    <property type="match status" value="1"/>
</dbReference>
<dbReference type="Gene3D" id="2.120.10.30">
    <property type="entry name" value="TolB, C-terminal domain"/>
    <property type="match status" value="2"/>
</dbReference>
<keyword evidence="5" id="KW-1185">Reference proteome</keyword>
<dbReference type="STRING" id="1128970.SAMN04487935_2146"/>
<feature type="chain" id="PRO_5011529398" evidence="2">
    <location>
        <begin position="26"/>
        <end position="867"/>
    </location>
</feature>
<feature type="domain" description="Peptidase S9 prolyl oligopeptidase catalytic" evidence="3">
    <location>
        <begin position="678"/>
        <end position="857"/>
    </location>
</feature>
<dbReference type="PANTHER" id="PTHR42776:SF27">
    <property type="entry name" value="DIPEPTIDYL PEPTIDASE FAMILY MEMBER 6"/>
    <property type="match status" value="1"/>
</dbReference>
<protein>
    <submittedName>
        <fullName evidence="4">Dipeptidyl aminopeptidase/acylaminoacyl peptidase</fullName>
    </submittedName>
</protein>
<evidence type="ECO:0000313" key="4">
    <source>
        <dbReference type="EMBL" id="SDJ96438.1"/>
    </source>
</evidence>
<keyword evidence="2" id="KW-0732">Signal</keyword>
<dbReference type="Proteomes" id="UP000199580">
    <property type="component" value="Unassembled WGS sequence"/>
</dbReference>
<evidence type="ECO:0000256" key="2">
    <source>
        <dbReference type="SAM" id="SignalP"/>
    </source>
</evidence>
<dbReference type="Gene3D" id="3.40.50.1820">
    <property type="entry name" value="alpha/beta hydrolase"/>
    <property type="match status" value="1"/>
</dbReference>
<dbReference type="PANTHER" id="PTHR42776">
    <property type="entry name" value="SERINE PEPTIDASE S9 FAMILY MEMBER"/>
    <property type="match status" value="1"/>
</dbReference>
<reference evidence="4 5" key="1">
    <citation type="submission" date="2016-10" db="EMBL/GenBank/DDBJ databases">
        <authorList>
            <person name="de Groot N.N."/>
        </authorList>
    </citation>
    <scope>NUCLEOTIDE SEQUENCE [LARGE SCALE GENOMIC DNA]</scope>
    <source>
        <strain evidence="4 5">CGMCC 1.10076</strain>
    </source>
</reference>
<evidence type="ECO:0000256" key="1">
    <source>
        <dbReference type="ARBA" id="ARBA00022801"/>
    </source>
</evidence>
<dbReference type="GO" id="GO:0004252">
    <property type="term" value="F:serine-type endopeptidase activity"/>
    <property type="evidence" value="ECO:0007669"/>
    <property type="project" value="TreeGrafter"/>
</dbReference>
<dbReference type="AlphaFoldDB" id="A0A1G8Y0V3"/>
<dbReference type="InterPro" id="IPR001375">
    <property type="entry name" value="Peptidase_S9_cat"/>
</dbReference>
<evidence type="ECO:0000313" key="5">
    <source>
        <dbReference type="Proteomes" id="UP000199580"/>
    </source>
</evidence>
<feature type="signal peptide" evidence="2">
    <location>
        <begin position="1"/>
        <end position="25"/>
    </location>
</feature>
<dbReference type="InterPro" id="IPR011042">
    <property type="entry name" value="6-blade_b-propeller_TolB-like"/>
</dbReference>
<dbReference type="EMBL" id="FNEZ01000003">
    <property type="protein sequence ID" value="SDJ96438.1"/>
    <property type="molecule type" value="Genomic_DNA"/>
</dbReference>
<dbReference type="InterPro" id="IPR029058">
    <property type="entry name" value="AB_hydrolase_fold"/>
</dbReference>
<accession>A0A1G8Y0V3</accession>
<sequence>MYSNIKRPLRLLLCLMALVSAEANSQNKKMLTEKDFALWSTLASPAISQNGNWASYHLQYESGKDTLFLKAKKGKRAYSFAAGRNESFNNEKGFACLKNDTLVLHNLKLGNERIATDVSEYAFSGNGKYVAMLKGNEGNAVLEIADMQGKGTHTLSNVSSWQASADSNALLCSLKDGDQFKVMLIGLGNSITEKIIAASPDGLFTNLTFSKDAKAISFSQQTTTENRLWFYDGTMPPKVFSPSGRGDFPKDLSIAAQVYDRLYISDDHSKVFFYITEPRKQADPQDAIVEIWNTADRRIYPKVKRFGDGTLGNKLAFWQPQSGRFVQLTDKKFPNGSVLPGQHYAVLYDRFRYEPQFEAFGPRDLWLVDLETGSKKLVAEKLGGGNREILLSPSVKYITYVKDCNWWVYDIAIGTHVNITKDLGVPVCDTENDQPDKPGLYGNPGWTENDKSVLVYDKFDIWEISPDGKISRRLTHGREKGIRFRIEPLTETQKFNTDGIDNSNGSFNLAKGLVLQAHNHDTSYNGYFRWEEKAGEKPLVWEHSRIDNFMPSASGNTFAYVSQRFDSAPKLAVNNYEGQKGTTVVQSNPQQKGYYWGTARQISYDVHGKKVSGVLFYPSGYKPGIKYPMVVHIYQQQLRYIHDYENPSMYIRDGFNVTNLVNEGYFVLYPDIVYETGKTGQSATDCVLAAVDEVISQGAVDPKKVALQGHSFGGYETYCILTHTNRFACGVAGSGWTDLLSLYLSVSKNYQDTEYFRMEHDQIRMGKTLFEDPARYLENSPVLDADKLETPLLSWTGEKDGQISALQSIEFHLALRRLQKPNTLLVYPGQDHSLELKESQHDLSKKMLEWFGYYLKGEKKPEWTTAK</sequence>
<dbReference type="Pfam" id="PF00326">
    <property type="entry name" value="Peptidase_S9"/>
    <property type="match status" value="1"/>
</dbReference>
<keyword evidence="4" id="KW-0645">Protease</keyword>
<organism evidence="4 5">
    <name type="scientific">Flavobacterium noncentrifugens</name>
    <dbReference type="NCBI Taxonomy" id="1128970"/>
    <lineage>
        <taxon>Bacteria</taxon>
        <taxon>Pseudomonadati</taxon>
        <taxon>Bacteroidota</taxon>
        <taxon>Flavobacteriia</taxon>
        <taxon>Flavobacteriales</taxon>
        <taxon>Flavobacteriaceae</taxon>
        <taxon>Flavobacterium</taxon>
    </lineage>
</organism>
<proteinExistence type="predicted"/>
<dbReference type="SUPFAM" id="SSF82171">
    <property type="entry name" value="DPP6 N-terminal domain-like"/>
    <property type="match status" value="1"/>
</dbReference>
<gene>
    <name evidence="4" type="ORF">SAMN04487935_2146</name>
</gene>
<evidence type="ECO:0000259" key="3">
    <source>
        <dbReference type="Pfam" id="PF00326"/>
    </source>
</evidence>
<keyword evidence="1" id="KW-0378">Hydrolase</keyword>
<keyword evidence="4" id="KW-0031">Aminopeptidase</keyword>
<dbReference type="GO" id="GO:0006508">
    <property type="term" value="P:proteolysis"/>
    <property type="evidence" value="ECO:0007669"/>
    <property type="project" value="InterPro"/>
</dbReference>
<name>A0A1G8Y0V3_9FLAO</name>